<evidence type="ECO:0000313" key="3">
    <source>
        <dbReference type="Proteomes" id="UP000588604"/>
    </source>
</evidence>
<dbReference type="RefSeq" id="WP_184498123.1">
    <property type="nucleotide sequence ID" value="NZ_JACIJO010000005.1"/>
</dbReference>
<feature type="chain" id="PRO_5033000212" evidence="1">
    <location>
        <begin position="19"/>
        <end position="182"/>
    </location>
</feature>
<protein>
    <submittedName>
        <fullName evidence="2">Uncharacterized protein</fullName>
    </submittedName>
</protein>
<accession>A0A841N1B7</accession>
<keyword evidence="1" id="KW-0732">Signal</keyword>
<proteinExistence type="predicted"/>
<comment type="caution">
    <text evidence="2">The sequence shown here is derived from an EMBL/GenBank/DDBJ whole genome shotgun (WGS) entry which is preliminary data.</text>
</comment>
<keyword evidence="3" id="KW-1185">Reference proteome</keyword>
<dbReference type="Proteomes" id="UP000588604">
    <property type="component" value="Unassembled WGS sequence"/>
</dbReference>
<gene>
    <name evidence="2" type="ORF">FHS59_004397</name>
</gene>
<organism evidence="2 3">
    <name type="scientific">Algoriphagus iocasae</name>
    <dbReference type="NCBI Taxonomy" id="1836499"/>
    <lineage>
        <taxon>Bacteria</taxon>
        <taxon>Pseudomonadati</taxon>
        <taxon>Bacteroidota</taxon>
        <taxon>Cytophagia</taxon>
        <taxon>Cytophagales</taxon>
        <taxon>Cyclobacteriaceae</taxon>
        <taxon>Algoriphagus</taxon>
    </lineage>
</organism>
<reference evidence="2 3" key="1">
    <citation type="submission" date="2020-08" db="EMBL/GenBank/DDBJ databases">
        <title>Genomic Encyclopedia of Type Strains, Phase IV (KMG-IV): sequencing the most valuable type-strain genomes for metagenomic binning, comparative biology and taxonomic classification.</title>
        <authorList>
            <person name="Goeker M."/>
        </authorList>
    </citation>
    <scope>NUCLEOTIDE SEQUENCE [LARGE SCALE GENOMIC DNA]</scope>
    <source>
        <strain evidence="2 3">DSM 102044</strain>
    </source>
</reference>
<feature type="signal peptide" evidence="1">
    <location>
        <begin position="1"/>
        <end position="18"/>
    </location>
</feature>
<evidence type="ECO:0000256" key="1">
    <source>
        <dbReference type="SAM" id="SignalP"/>
    </source>
</evidence>
<evidence type="ECO:0000313" key="2">
    <source>
        <dbReference type="EMBL" id="MBB6328738.1"/>
    </source>
</evidence>
<name>A0A841N1B7_9BACT</name>
<dbReference type="EMBL" id="JACIJO010000005">
    <property type="protein sequence ID" value="MBB6328738.1"/>
    <property type="molecule type" value="Genomic_DNA"/>
</dbReference>
<dbReference type="AlphaFoldDB" id="A0A841N1B7"/>
<sequence>MKKLFTIIAFLIATGTFAQKKAEWNTPTYHVSFESDQGTNATMEIDQGYRYADLDYEGREFHLFFDRDTENLKKARIVDNKTKLEVARGRGSYFWGNARFEFVDGEVFKIKRNKIANGYEIIGPYGTIFKVENHAISAVTPFNENDFLAQAFYVFERIKVTQSPPSDVVVLYSTYYPVSTNK</sequence>